<dbReference type="Proteomes" id="UP001396334">
    <property type="component" value="Unassembled WGS sequence"/>
</dbReference>
<evidence type="ECO:0000313" key="3">
    <source>
        <dbReference type="Proteomes" id="UP001396334"/>
    </source>
</evidence>
<protein>
    <recommendedName>
        <fullName evidence="1">GH18 domain-containing protein</fullName>
    </recommendedName>
</protein>
<proteinExistence type="predicted"/>
<dbReference type="InterPro" id="IPR017853">
    <property type="entry name" value="GH"/>
</dbReference>
<dbReference type="InterPro" id="IPR001223">
    <property type="entry name" value="Glyco_hydro18_cat"/>
</dbReference>
<evidence type="ECO:0000259" key="1">
    <source>
        <dbReference type="PROSITE" id="PS51910"/>
    </source>
</evidence>
<name>A0ABR1ZPC0_9ROSI</name>
<comment type="caution">
    <text evidence="2">The sequence shown here is derived from an EMBL/GenBank/DDBJ whole genome shotgun (WGS) entry which is preliminary data.</text>
</comment>
<dbReference type="PROSITE" id="PS51910">
    <property type="entry name" value="GH18_2"/>
    <property type="match status" value="1"/>
</dbReference>
<organism evidence="2 3">
    <name type="scientific">Hibiscus sabdariffa</name>
    <name type="common">roselle</name>
    <dbReference type="NCBI Taxonomy" id="183260"/>
    <lineage>
        <taxon>Eukaryota</taxon>
        <taxon>Viridiplantae</taxon>
        <taxon>Streptophyta</taxon>
        <taxon>Embryophyta</taxon>
        <taxon>Tracheophyta</taxon>
        <taxon>Spermatophyta</taxon>
        <taxon>Magnoliopsida</taxon>
        <taxon>eudicotyledons</taxon>
        <taxon>Gunneridae</taxon>
        <taxon>Pentapetalae</taxon>
        <taxon>rosids</taxon>
        <taxon>malvids</taxon>
        <taxon>Malvales</taxon>
        <taxon>Malvaceae</taxon>
        <taxon>Malvoideae</taxon>
        <taxon>Hibiscus</taxon>
    </lineage>
</organism>
<evidence type="ECO:0000313" key="2">
    <source>
        <dbReference type="EMBL" id="KAK8482524.1"/>
    </source>
</evidence>
<sequence>MHSALFHPNSSGSGSHGFGPGYRLRSWLWGWHRTGISGSSRIRMLMELVYDLEKKTGSLVIMAFVGFNKVNNATVKYDRTTVSYDSYAGDSWIGYDNVKSIKWKVWFARVKGLVGYFFWAVTYDKNWALSRQGDHSVTHYLTSTKFMVFILIIG</sequence>
<dbReference type="InterPro" id="IPR050314">
    <property type="entry name" value="Glycosyl_Hydrlase_18"/>
</dbReference>
<dbReference type="PANTHER" id="PTHR11177:SF317">
    <property type="entry name" value="CHITINASE 12-RELATED"/>
    <property type="match status" value="1"/>
</dbReference>
<dbReference type="EMBL" id="JBBPBN010000769">
    <property type="protein sequence ID" value="KAK8482524.1"/>
    <property type="molecule type" value="Genomic_DNA"/>
</dbReference>
<dbReference type="SUPFAM" id="SSF51445">
    <property type="entry name" value="(Trans)glycosidases"/>
    <property type="match status" value="1"/>
</dbReference>
<accession>A0ABR1ZPC0</accession>
<keyword evidence="3" id="KW-1185">Reference proteome</keyword>
<gene>
    <name evidence="2" type="ORF">V6N11_063451</name>
</gene>
<dbReference type="InterPro" id="IPR029070">
    <property type="entry name" value="Chitinase_insertion_sf"/>
</dbReference>
<reference evidence="2 3" key="1">
    <citation type="journal article" date="2024" name="G3 (Bethesda)">
        <title>Genome assembly of Hibiscus sabdariffa L. provides insights into metabolisms of medicinal natural products.</title>
        <authorList>
            <person name="Kim T."/>
        </authorList>
    </citation>
    <scope>NUCLEOTIDE SEQUENCE [LARGE SCALE GENOMIC DNA]</scope>
    <source>
        <strain evidence="2">TK-2024</strain>
        <tissue evidence="2">Old leaves</tissue>
    </source>
</reference>
<feature type="domain" description="GH18" evidence="1">
    <location>
        <begin position="1"/>
        <end position="140"/>
    </location>
</feature>
<dbReference type="Gene3D" id="3.10.50.10">
    <property type="match status" value="1"/>
</dbReference>
<dbReference type="PANTHER" id="PTHR11177">
    <property type="entry name" value="CHITINASE"/>
    <property type="match status" value="1"/>
</dbReference>
<dbReference type="Gene3D" id="3.20.20.80">
    <property type="entry name" value="Glycosidases"/>
    <property type="match status" value="1"/>
</dbReference>